<dbReference type="STRING" id="662755.CRES_1182"/>
<evidence type="ECO:0008006" key="5">
    <source>
        <dbReference type="Google" id="ProtNLM"/>
    </source>
</evidence>
<gene>
    <name evidence="3" type="ordered locus">CRES_1182</name>
</gene>
<dbReference type="InterPro" id="IPR021449">
    <property type="entry name" value="DUF3099"/>
</dbReference>
<evidence type="ECO:0000313" key="3">
    <source>
        <dbReference type="EMBL" id="AEI09537.1"/>
    </source>
</evidence>
<name>F8DXM8_CORRG</name>
<evidence type="ECO:0000256" key="1">
    <source>
        <dbReference type="SAM" id="MobiDB-lite"/>
    </source>
</evidence>
<organism evidence="3 4">
    <name type="scientific">Corynebacterium resistens (strain DSM 45100 / JCM 12819 / GTC 2026 / SICGH 158)</name>
    <dbReference type="NCBI Taxonomy" id="662755"/>
    <lineage>
        <taxon>Bacteria</taxon>
        <taxon>Bacillati</taxon>
        <taxon>Actinomycetota</taxon>
        <taxon>Actinomycetes</taxon>
        <taxon>Mycobacteriales</taxon>
        <taxon>Corynebacteriaceae</taxon>
        <taxon>Corynebacterium</taxon>
    </lineage>
</organism>
<protein>
    <recommendedName>
        <fullName evidence="5">DUF3099 domain-containing protein</fullName>
    </recommendedName>
</protein>
<dbReference type="eggNOG" id="ENOG5033AAH">
    <property type="taxonomic scope" value="Bacteria"/>
</dbReference>
<feature type="transmembrane region" description="Helical" evidence="2">
    <location>
        <begin position="59"/>
        <end position="80"/>
    </location>
</feature>
<evidence type="ECO:0000256" key="2">
    <source>
        <dbReference type="SAM" id="Phobius"/>
    </source>
</evidence>
<dbReference type="EMBL" id="CP002857">
    <property type="protein sequence ID" value="AEI09537.1"/>
    <property type="molecule type" value="Genomic_DNA"/>
</dbReference>
<feature type="compositionally biased region" description="Polar residues" evidence="1">
    <location>
        <begin position="172"/>
        <end position="182"/>
    </location>
</feature>
<sequence length="189" mass="20545">MPLNASVFQLGTSVGCMAAQKKRGGHSASPSTRWGKPTVNLITDAKRSRLEGWHHRRRLYAILQLLRLPVLMAAGIAMWLTHNVALSVAIAVISLPLPWVAVLLANETGEVDKQERKIYKPAVVRANRRAIDANRGLHTGTDPQRAITATHSPAQGGKEIITVDDRDEASGETDSLSNPSTDDSLKDDE</sequence>
<reference evidence="3 4" key="1">
    <citation type="journal article" date="2012" name="BMC Genomics">
        <title>Complete genome sequence, lifestyle, and multi-drug resistance of the human pathogen Corynebacterium resistens DSM 45100 isolated from blood samples of a leukemia patient.</title>
        <authorList>
            <person name="Schroder J."/>
            <person name="Maus I."/>
            <person name="Meyer K."/>
            <person name="Wordemann S."/>
            <person name="Blom J."/>
            <person name="Jaenicke S."/>
            <person name="Schneider J."/>
            <person name="Trost E."/>
            <person name="Tauch A."/>
        </authorList>
    </citation>
    <scope>NUCLEOTIDE SEQUENCE [LARGE SCALE GENOMIC DNA]</scope>
    <source>
        <strain evidence="4">DSM 45100 / JCM 12819 / CCUG 50093 / GTC 2026 / SICGH 158</strain>
    </source>
</reference>
<feature type="region of interest" description="Disordered" evidence="1">
    <location>
        <begin position="134"/>
        <end position="189"/>
    </location>
</feature>
<evidence type="ECO:0000313" key="4">
    <source>
        <dbReference type="Proteomes" id="UP000000492"/>
    </source>
</evidence>
<keyword evidence="2" id="KW-1133">Transmembrane helix</keyword>
<keyword evidence="2" id="KW-0812">Transmembrane</keyword>
<feature type="transmembrane region" description="Helical" evidence="2">
    <location>
        <begin position="86"/>
        <end position="106"/>
    </location>
</feature>
<dbReference type="HOGENOM" id="CLU_110166_0_1_11"/>
<proteinExistence type="predicted"/>
<dbReference type="AlphaFoldDB" id="F8DXM8"/>
<dbReference type="OrthoDB" id="5188998at2"/>
<accession>F8DXM8</accession>
<dbReference type="KEGG" id="crd:CRES_1182"/>
<dbReference type="Proteomes" id="UP000000492">
    <property type="component" value="Chromosome"/>
</dbReference>
<keyword evidence="4" id="KW-1185">Reference proteome</keyword>
<keyword evidence="2" id="KW-0472">Membrane</keyword>
<dbReference type="Pfam" id="PF11298">
    <property type="entry name" value="DUF3099"/>
    <property type="match status" value="1"/>
</dbReference>